<evidence type="ECO:0000256" key="3">
    <source>
        <dbReference type="ARBA" id="ARBA00022692"/>
    </source>
</evidence>
<evidence type="ECO:0000256" key="5">
    <source>
        <dbReference type="ARBA" id="ARBA00023136"/>
    </source>
</evidence>
<dbReference type="InterPro" id="IPR004307">
    <property type="entry name" value="TspO_MBR"/>
</dbReference>
<dbReference type="InterPro" id="IPR038330">
    <property type="entry name" value="TspO/MBR-related_sf"/>
</dbReference>
<gene>
    <name evidence="7" type="ORF">SAMN04488123_104234</name>
</gene>
<proteinExistence type="inferred from homology"/>
<feature type="transmembrane region" description="Helical" evidence="6">
    <location>
        <begin position="100"/>
        <end position="116"/>
    </location>
</feature>
<sequence length="263" mass="30434">MIFSHHHFVYNLKPLHMKGLTTLQPVLRIFIVNMGFFILMLFINYSVGSSVGDVANEQPALIQPAGYAFSIWGLIYALLFVWIIRGLFVRDEKTNVYRDTQALIPINFLLNSAWIITFTQEYIFLSTVVIFLLLFSLIPLYRIIKRNRNSGLMDRLPFSIYLGWVSVASIVNVFTGFSRSNLTTFLGTGELGWSVVILMILTVVAILLTRLNRDIWYPLVFIWSYLAIFIRSDEETIRWVALISTVLLVIIVLLQVIYNLRRR</sequence>
<feature type="transmembrane region" description="Helical" evidence="6">
    <location>
        <begin position="122"/>
        <end position="144"/>
    </location>
</feature>
<dbReference type="EMBL" id="FNEN01000004">
    <property type="protein sequence ID" value="SDI68771.1"/>
    <property type="molecule type" value="Genomic_DNA"/>
</dbReference>
<feature type="transmembrane region" description="Helical" evidence="6">
    <location>
        <begin position="67"/>
        <end position="88"/>
    </location>
</feature>
<keyword evidence="5 6" id="KW-0472">Membrane</keyword>
<protein>
    <recommendedName>
        <fullName evidence="9">TspO and MBR related proteins</fullName>
    </recommendedName>
</protein>
<evidence type="ECO:0000256" key="2">
    <source>
        <dbReference type="ARBA" id="ARBA00007524"/>
    </source>
</evidence>
<dbReference type="GO" id="GO:0016020">
    <property type="term" value="C:membrane"/>
    <property type="evidence" value="ECO:0007669"/>
    <property type="project" value="UniProtKB-SubCell"/>
</dbReference>
<dbReference type="PANTHER" id="PTHR33802">
    <property type="entry name" value="SI:CH211-161H7.5-RELATED"/>
    <property type="match status" value="1"/>
</dbReference>
<dbReference type="Pfam" id="PF03073">
    <property type="entry name" value="TspO_MBR"/>
    <property type="match status" value="1"/>
</dbReference>
<feature type="transmembrane region" description="Helical" evidence="6">
    <location>
        <begin position="26"/>
        <end position="47"/>
    </location>
</feature>
<keyword evidence="3 6" id="KW-0812">Transmembrane</keyword>
<comment type="subcellular location">
    <subcellularLocation>
        <location evidence="1">Membrane</location>
        <topology evidence="1">Multi-pass membrane protein</topology>
    </subcellularLocation>
</comment>
<name>A0A1G8MLA6_9BACI</name>
<evidence type="ECO:0000256" key="6">
    <source>
        <dbReference type="SAM" id="Phobius"/>
    </source>
</evidence>
<feature type="transmembrane region" description="Helical" evidence="6">
    <location>
        <begin position="237"/>
        <end position="258"/>
    </location>
</feature>
<evidence type="ECO:0008006" key="9">
    <source>
        <dbReference type="Google" id="ProtNLM"/>
    </source>
</evidence>
<evidence type="ECO:0000256" key="4">
    <source>
        <dbReference type="ARBA" id="ARBA00022989"/>
    </source>
</evidence>
<organism evidence="7 8">
    <name type="scientific">Natribacillus halophilus</name>
    <dbReference type="NCBI Taxonomy" id="549003"/>
    <lineage>
        <taxon>Bacteria</taxon>
        <taxon>Bacillati</taxon>
        <taxon>Bacillota</taxon>
        <taxon>Bacilli</taxon>
        <taxon>Bacillales</taxon>
        <taxon>Bacillaceae</taxon>
        <taxon>Natribacillus</taxon>
    </lineage>
</organism>
<evidence type="ECO:0000313" key="8">
    <source>
        <dbReference type="Proteomes" id="UP000198853"/>
    </source>
</evidence>
<dbReference type="Gene3D" id="1.20.1260.100">
    <property type="entry name" value="TspO/MBR protein"/>
    <property type="match status" value="1"/>
</dbReference>
<feature type="transmembrane region" description="Helical" evidence="6">
    <location>
        <begin position="191"/>
        <end position="208"/>
    </location>
</feature>
<dbReference type="PANTHER" id="PTHR33802:SF1">
    <property type="entry name" value="XK-RELATED PROTEIN"/>
    <property type="match status" value="1"/>
</dbReference>
<evidence type="ECO:0000313" key="7">
    <source>
        <dbReference type="EMBL" id="SDI68771.1"/>
    </source>
</evidence>
<dbReference type="Proteomes" id="UP000198853">
    <property type="component" value="Unassembled WGS sequence"/>
</dbReference>
<comment type="similarity">
    <text evidence="2">Belongs to the TspO/BZRP family.</text>
</comment>
<evidence type="ECO:0000256" key="1">
    <source>
        <dbReference type="ARBA" id="ARBA00004141"/>
    </source>
</evidence>
<feature type="transmembrane region" description="Helical" evidence="6">
    <location>
        <begin position="215"/>
        <end position="231"/>
    </location>
</feature>
<reference evidence="7 8" key="1">
    <citation type="submission" date="2016-10" db="EMBL/GenBank/DDBJ databases">
        <authorList>
            <person name="de Groot N.N."/>
        </authorList>
    </citation>
    <scope>NUCLEOTIDE SEQUENCE [LARGE SCALE GENOMIC DNA]</scope>
    <source>
        <strain evidence="7 8">DSM 21771</strain>
    </source>
</reference>
<keyword evidence="4 6" id="KW-1133">Transmembrane helix</keyword>
<feature type="transmembrane region" description="Helical" evidence="6">
    <location>
        <begin position="156"/>
        <end position="179"/>
    </location>
</feature>
<accession>A0A1G8MLA6</accession>
<keyword evidence="8" id="KW-1185">Reference proteome</keyword>
<dbReference type="AlphaFoldDB" id="A0A1G8MLA6"/>